<dbReference type="EMBL" id="CP046910">
    <property type="protein sequence ID" value="QGZ57098.1"/>
    <property type="molecule type" value="Genomic_DNA"/>
</dbReference>
<sequence>MKSLGQTFVILIIASAPVASFAQSNTAVTPEQVRAELVQLEQAGYRPGDGDNTNYPADIQAAEARVAAQNGGTSYGGAVGGASASGAPTAAAGDGLKPIYFGQ</sequence>
<dbReference type="KEGG" id="pacp:FAZ97_19365"/>
<organism evidence="2 3">
    <name type="scientific">Paraburkholderia acidiphila</name>
    <dbReference type="NCBI Taxonomy" id="2571747"/>
    <lineage>
        <taxon>Bacteria</taxon>
        <taxon>Pseudomonadati</taxon>
        <taxon>Pseudomonadota</taxon>
        <taxon>Betaproteobacteria</taxon>
        <taxon>Burkholderiales</taxon>
        <taxon>Burkholderiaceae</taxon>
        <taxon>Paraburkholderia</taxon>
    </lineage>
</organism>
<dbReference type="InterPro" id="IPR025421">
    <property type="entry name" value="DUF4148"/>
</dbReference>
<dbReference type="OrthoDB" id="9102960at2"/>
<feature type="signal peptide" evidence="1">
    <location>
        <begin position="1"/>
        <end position="21"/>
    </location>
</feature>
<dbReference type="RefSeq" id="WP_158760047.1">
    <property type="nucleotide sequence ID" value="NZ_CP046910.1"/>
</dbReference>
<accession>A0A7Z2JAT4</accession>
<keyword evidence="3" id="KW-1185">Reference proteome</keyword>
<keyword evidence="1" id="KW-0732">Signal</keyword>
<evidence type="ECO:0000313" key="2">
    <source>
        <dbReference type="EMBL" id="QGZ57098.1"/>
    </source>
</evidence>
<feature type="chain" id="PRO_5031554050" evidence="1">
    <location>
        <begin position="22"/>
        <end position="103"/>
    </location>
</feature>
<evidence type="ECO:0000313" key="3">
    <source>
        <dbReference type="Proteomes" id="UP000434209"/>
    </source>
</evidence>
<proteinExistence type="predicted"/>
<dbReference type="AlphaFoldDB" id="A0A7Z2JAT4"/>
<reference evidence="2 3" key="1">
    <citation type="submission" date="2019-12" db="EMBL/GenBank/DDBJ databases">
        <title>Paraburkholderia acidiphila 7Q-K02 sp. nov and Paraburkholderia acidisoli DHF22 sp. nov., two strains isolated from forest soil.</title>
        <authorList>
            <person name="Gao Z."/>
            <person name="Qiu L."/>
        </authorList>
    </citation>
    <scope>NUCLEOTIDE SEQUENCE [LARGE SCALE GENOMIC DNA]</scope>
    <source>
        <strain evidence="2 3">7Q-K02</strain>
    </source>
</reference>
<protein>
    <submittedName>
        <fullName evidence="2">DUF4148 domain-containing protein</fullName>
    </submittedName>
</protein>
<gene>
    <name evidence="2" type="ORF">FAZ97_19365</name>
</gene>
<name>A0A7Z2JAT4_9BURK</name>
<evidence type="ECO:0000256" key="1">
    <source>
        <dbReference type="SAM" id="SignalP"/>
    </source>
</evidence>
<dbReference type="Pfam" id="PF13663">
    <property type="entry name" value="DUF4148"/>
    <property type="match status" value="1"/>
</dbReference>
<dbReference type="Proteomes" id="UP000434209">
    <property type="component" value="Chromosome 2"/>
</dbReference>